<dbReference type="InterPro" id="IPR036663">
    <property type="entry name" value="Fumarylacetoacetase_C_sf"/>
</dbReference>
<dbReference type="RefSeq" id="WP_084180588.1">
    <property type="nucleotide sequence ID" value="NZ_FQVU01000001.1"/>
</dbReference>
<dbReference type="PANTHER" id="PTHR42796">
    <property type="entry name" value="FUMARYLACETOACETATE HYDROLASE DOMAIN-CONTAINING PROTEIN 2A-RELATED"/>
    <property type="match status" value="1"/>
</dbReference>
<dbReference type="InterPro" id="IPR011234">
    <property type="entry name" value="Fumarylacetoacetase-like_C"/>
</dbReference>
<evidence type="ECO:0000313" key="5">
    <source>
        <dbReference type="EMBL" id="SHF54903.1"/>
    </source>
</evidence>
<dbReference type="Proteomes" id="UP000186132">
    <property type="component" value="Unassembled WGS sequence"/>
</dbReference>
<dbReference type="STRING" id="1206085.SAMN05443575_0266"/>
<dbReference type="PANTHER" id="PTHR42796:SF4">
    <property type="entry name" value="FUMARYLACETOACETATE HYDROLASE DOMAIN-CONTAINING PROTEIN 2A"/>
    <property type="match status" value="1"/>
</dbReference>
<proteinExistence type="inferred from homology"/>
<dbReference type="OrthoDB" id="9805307at2"/>
<dbReference type="GO" id="GO:0016853">
    <property type="term" value="F:isomerase activity"/>
    <property type="evidence" value="ECO:0007669"/>
    <property type="project" value="UniProtKB-ARBA"/>
</dbReference>
<dbReference type="Pfam" id="PF01557">
    <property type="entry name" value="FAA_hydrolase"/>
    <property type="match status" value="1"/>
</dbReference>
<dbReference type="FunFam" id="3.90.850.10:FF:000002">
    <property type="entry name" value="2-hydroxyhepta-2,4-diene-1,7-dioate isomerase"/>
    <property type="match status" value="1"/>
</dbReference>
<gene>
    <name evidence="5" type="ORF">SAMN05443575_0266</name>
</gene>
<protein>
    <submittedName>
        <fullName evidence="5">2-keto-4-pentenoate hydratase/2-oxohepta-3-ene-1,7-dioic acid hydratase (Catechol pathway)</fullName>
    </submittedName>
</protein>
<dbReference type="SUPFAM" id="SSF56529">
    <property type="entry name" value="FAH"/>
    <property type="match status" value="1"/>
</dbReference>
<keyword evidence="6" id="KW-1185">Reference proteome</keyword>
<reference evidence="5 6" key="1">
    <citation type="submission" date="2016-11" db="EMBL/GenBank/DDBJ databases">
        <authorList>
            <person name="Jaros S."/>
            <person name="Januszkiewicz K."/>
            <person name="Wedrychowicz H."/>
        </authorList>
    </citation>
    <scope>NUCLEOTIDE SEQUENCE [LARGE SCALE GENOMIC DNA]</scope>
    <source>
        <strain evidence="5 6">DSM 45627</strain>
    </source>
</reference>
<feature type="domain" description="Fumarylacetoacetase-like C-terminal" evidence="4">
    <location>
        <begin position="89"/>
        <end position="294"/>
    </location>
</feature>
<dbReference type="Gene3D" id="3.90.850.10">
    <property type="entry name" value="Fumarylacetoacetase-like, C-terminal domain"/>
    <property type="match status" value="1"/>
</dbReference>
<dbReference type="EMBL" id="FQVU01000001">
    <property type="protein sequence ID" value="SHF54903.1"/>
    <property type="molecule type" value="Genomic_DNA"/>
</dbReference>
<evidence type="ECO:0000259" key="4">
    <source>
        <dbReference type="Pfam" id="PF01557"/>
    </source>
</evidence>
<dbReference type="AlphaFoldDB" id="A0A1M5CJK1"/>
<sequence length="296" mass="30663">MRLARARVPQVDDDRGDAGGDDVRGVVLAGERAVALPEVTPGSADPLLDLLRAGADLGEVARAALAAADAPVYDRAALAVLAPLRRPGKIVAIGLNYRDHTAETGLAAPSEPLTFAKYPSSIAGPGEPIVVPAAITTSVDWEAELAVVVGRPCGPARPGTLADVAAYTVGNDVSARDLQFADTQWTRGKSLDTFCPLGPELVTPDEVGDPQALRIWTTVNGATMQDATTADMIFDVATLLRHLTATVTLEAGDVVLTGTPPGVGGFRTPPVYLADGDVVTVGVERVGELTNPVRHV</sequence>
<evidence type="ECO:0000256" key="1">
    <source>
        <dbReference type="ARBA" id="ARBA00010211"/>
    </source>
</evidence>
<feature type="compositionally biased region" description="Basic and acidic residues" evidence="3">
    <location>
        <begin position="10"/>
        <end position="20"/>
    </location>
</feature>
<dbReference type="GO" id="GO:0019752">
    <property type="term" value="P:carboxylic acid metabolic process"/>
    <property type="evidence" value="ECO:0007669"/>
    <property type="project" value="UniProtKB-ARBA"/>
</dbReference>
<organism evidence="5 6">
    <name type="scientific">Jatrophihabitans endophyticus</name>
    <dbReference type="NCBI Taxonomy" id="1206085"/>
    <lineage>
        <taxon>Bacteria</taxon>
        <taxon>Bacillati</taxon>
        <taxon>Actinomycetota</taxon>
        <taxon>Actinomycetes</taxon>
        <taxon>Jatrophihabitantales</taxon>
        <taxon>Jatrophihabitantaceae</taxon>
        <taxon>Jatrophihabitans</taxon>
    </lineage>
</organism>
<evidence type="ECO:0000256" key="3">
    <source>
        <dbReference type="SAM" id="MobiDB-lite"/>
    </source>
</evidence>
<dbReference type="GO" id="GO:0046872">
    <property type="term" value="F:metal ion binding"/>
    <property type="evidence" value="ECO:0007669"/>
    <property type="project" value="UniProtKB-KW"/>
</dbReference>
<name>A0A1M5CJK1_9ACTN</name>
<comment type="similarity">
    <text evidence="1">Belongs to the FAH family.</text>
</comment>
<evidence type="ECO:0000313" key="6">
    <source>
        <dbReference type="Proteomes" id="UP000186132"/>
    </source>
</evidence>
<dbReference type="InterPro" id="IPR051121">
    <property type="entry name" value="FAH"/>
</dbReference>
<feature type="region of interest" description="Disordered" evidence="3">
    <location>
        <begin position="1"/>
        <end position="20"/>
    </location>
</feature>
<accession>A0A1M5CJK1</accession>
<keyword evidence="2" id="KW-0479">Metal-binding</keyword>
<evidence type="ECO:0000256" key="2">
    <source>
        <dbReference type="ARBA" id="ARBA00022723"/>
    </source>
</evidence>